<keyword evidence="2" id="KW-1185">Reference proteome</keyword>
<organism evidence="1 2">
    <name type="scientific">Ataeniobius toweri</name>
    <dbReference type="NCBI Taxonomy" id="208326"/>
    <lineage>
        <taxon>Eukaryota</taxon>
        <taxon>Metazoa</taxon>
        <taxon>Chordata</taxon>
        <taxon>Craniata</taxon>
        <taxon>Vertebrata</taxon>
        <taxon>Euteleostomi</taxon>
        <taxon>Actinopterygii</taxon>
        <taxon>Neopterygii</taxon>
        <taxon>Teleostei</taxon>
        <taxon>Neoteleostei</taxon>
        <taxon>Acanthomorphata</taxon>
        <taxon>Ovalentaria</taxon>
        <taxon>Atherinomorphae</taxon>
        <taxon>Cyprinodontiformes</taxon>
        <taxon>Goodeidae</taxon>
        <taxon>Ataeniobius</taxon>
    </lineage>
</organism>
<gene>
    <name evidence="1" type="ORF">ATANTOWER_021704</name>
</gene>
<comment type="caution">
    <text evidence="1">The sequence shown here is derived from an EMBL/GenBank/DDBJ whole genome shotgun (WGS) entry which is preliminary data.</text>
</comment>
<accession>A0ABU7CKC9</accession>
<name>A0ABU7CKC9_9TELE</name>
<dbReference type="Proteomes" id="UP001345963">
    <property type="component" value="Unassembled WGS sequence"/>
</dbReference>
<dbReference type="EMBL" id="JAHUTI010093185">
    <property type="protein sequence ID" value="MED6262561.1"/>
    <property type="molecule type" value="Genomic_DNA"/>
</dbReference>
<sequence length="157" mass="17697">MSDLRSPSRTSSKLPSLDHLDAIVHPGAMSSSGNRRTEGQYPSDKDTFFLRFKTLLLNPHSVPQGRSRSLLVLFFCSYDPVALIPTVQNHTMGCTIALCCCSVLPQDGVKFPQTENPLLTYVLLKRDLSLQKNRTDVEWTQLDYFLYLCSRTWPVSG</sequence>
<evidence type="ECO:0000313" key="2">
    <source>
        <dbReference type="Proteomes" id="UP001345963"/>
    </source>
</evidence>
<evidence type="ECO:0000313" key="1">
    <source>
        <dbReference type="EMBL" id="MED6262561.1"/>
    </source>
</evidence>
<reference evidence="1 2" key="1">
    <citation type="submission" date="2021-07" db="EMBL/GenBank/DDBJ databases">
        <authorList>
            <person name="Palmer J.M."/>
        </authorList>
    </citation>
    <scope>NUCLEOTIDE SEQUENCE [LARGE SCALE GENOMIC DNA]</scope>
    <source>
        <strain evidence="1 2">AT_MEX2019</strain>
        <tissue evidence="1">Muscle</tissue>
    </source>
</reference>
<proteinExistence type="predicted"/>
<protein>
    <submittedName>
        <fullName evidence="1">Uncharacterized protein</fullName>
    </submittedName>
</protein>